<evidence type="ECO:0000256" key="1">
    <source>
        <dbReference type="ARBA" id="ARBA00023015"/>
    </source>
</evidence>
<evidence type="ECO:0000313" key="6">
    <source>
        <dbReference type="EMBL" id="AXA67444.1"/>
    </source>
</evidence>
<dbReference type="SUPFAM" id="SSF48498">
    <property type="entry name" value="Tetracyclin repressor-like, C-terminal domain"/>
    <property type="match status" value="1"/>
</dbReference>
<organism evidence="6 7">
    <name type="scientific">Pseudomonas oryzihabitans</name>
    <dbReference type="NCBI Taxonomy" id="47885"/>
    <lineage>
        <taxon>Bacteria</taxon>
        <taxon>Pseudomonadati</taxon>
        <taxon>Pseudomonadota</taxon>
        <taxon>Gammaproteobacteria</taxon>
        <taxon>Pseudomonadales</taxon>
        <taxon>Pseudomonadaceae</taxon>
        <taxon>Pseudomonas</taxon>
    </lineage>
</organism>
<evidence type="ECO:0000256" key="4">
    <source>
        <dbReference type="PROSITE-ProRule" id="PRU00335"/>
    </source>
</evidence>
<dbReference type="InterPro" id="IPR009057">
    <property type="entry name" value="Homeodomain-like_sf"/>
</dbReference>
<dbReference type="PRINTS" id="PR00455">
    <property type="entry name" value="HTHTETR"/>
</dbReference>
<keyword evidence="2 4" id="KW-0238">DNA-binding</keyword>
<evidence type="ECO:0000256" key="2">
    <source>
        <dbReference type="ARBA" id="ARBA00023125"/>
    </source>
</evidence>
<dbReference type="InterPro" id="IPR036271">
    <property type="entry name" value="Tet_transcr_reg_TetR-rel_C_sf"/>
</dbReference>
<evidence type="ECO:0000313" key="7">
    <source>
        <dbReference type="Proteomes" id="UP000250579"/>
    </source>
</evidence>
<dbReference type="SUPFAM" id="SSF46689">
    <property type="entry name" value="Homeodomain-like"/>
    <property type="match status" value="1"/>
</dbReference>
<accession>A0A2Z5AA79</accession>
<keyword evidence="3" id="KW-0804">Transcription</keyword>
<keyword evidence="1" id="KW-0805">Transcription regulation</keyword>
<dbReference type="Pfam" id="PF00440">
    <property type="entry name" value="TetR_N"/>
    <property type="match status" value="1"/>
</dbReference>
<dbReference type="PROSITE" id="PS50977">
    <property type="entry name" value="HTH_TETR_2"/>
    <property type="match status" value="1"/>
</dbReference>
<dbReference type="GO" id="GO:0003677">
    <property type="term" value="F:DNA binding"/>
    <property type="evidence" value="ECO:0007669"/>
    <property type="project" value="UniProtKB-UniRule"/>
</dbReference>
<feature type="domain" description="HTH tetR-type" evidence="5">
    <location>
        <begin position="7"/>
        <end position="67"/>
    </location>
</feature>
<evidence type="ECO:0000256" key="3">
    <source>
        <dbReference type="ARBA" id="ARBA00023163"/>
    </source>
</evidence>
<dbReference type="EMBL" id="CP022198">
    <property type="protein sequence ID" value="AXA67444.1"/>
    <property type="molecule type" value="Genomic_DNA"/>
</dbReference>
<sequence>MRAQAGSNSSERILEIATRIAQAHGYGGLNMRTLAEQVGVKAASLYHHFAGKTELAAAVARRYWENSEACLEELTGAFPDPHERLRQYPLTFRSSLESDNRICLSSFMGAEYDDLPAPVMQEVQQFAEINIDWLARTVAEAGICPAADARVRAQAIYAAIAGAQLLARSRADLALFDQAISSYQAAGLLP</sequence>
<dbReference type="Proteomes" id="UP000250579">
    <property type="component" value="Chromosome"/>
</dbReference>
<dbReference type="RefSeq" id="WP_133860961.1">
    <property type="nucleotide sequence ID" value="NZ_CP022198.1"/>
</dbReference>
<dbReference type="AlphaFoldDB" id="A0A2Z5AA79"/>
<feature type="DNA-binding region" description="H-T-H motif" evidence="4">
    <location>
        <begin position="30"/>
        <end position="49"/>
    </location>
</feature>
<protein>
    <submittedName>
        <fullName evidence="6">TetR family transcriptional regulator</fullName>
    </submittedName>
</protein>
<dbReference type="Gene3D" id="1.10.357.10">
    <property type="entry name" value="Tetracycline Repressor, domain 2"/>
    <property type="match status" value="1"/>
</dbReference>
<proteinExistence type="predicted"/>
<reference evidence="6 7" key="1">
    <citation type="submission" date="2017-06" db="EMBL/GenBank/DDBJ databases">
        <title>Evolution towards high GC content and high-temperature stress adaptation in endophytic Pseudomonas oryzihabitans impacted its plant-growth promoting traits.</title>
        <authorList>
            <person name="Nascimento F.X."/>
        </authorList>
    </citation>
    <scope>NUCLEOTIDE SEQUENCE [LARGE SCALE GENOMIC DNA]</scope>
    <source>
        <strain evidence="6 7">MS8</strain>
    </source>
</reference>
<name>A0A2Z5AA79_9PSED</name>
<dbReference type="PANTHER" id="PTHR47506">
    <property type="entry name" value="TRANSCRIPTIONAL REGULATORY PROTEIN"/>
    <property type="match status" value="1"/>
</dbReference>
<dbReference type="InterPro" id="IPR001647">
    <property type="entry name" value="HTH_TetR"/>
</dbReference>
<evidence type="ECO:0000259" key="5">
    <source>
        <dbReference type="PROSITE" id="PS50977"/>
    </source>
</evidence>
<gene>
    <name evidence="6" type="ORF">CE139_17020</name>
</gene>
<dbReference type="PANTHER" id="PTHR47506:SF1">
    <property type="entry name" value="HTH-TYPE TRANSCRIPTIONAL REGULATOR YJDC"/>
    <property type="match status" value="1"/>
</dbReference>